<feature type="transmembrane region" description="Helical" evidence="7">
    <location>
        <begin position="448"/>
        <end position="466"/>
    </location>
</feature>
<evidence type="ECO:0000313" key="9">
    <source>
        <dbReference type="EMBL" id="TFY69229.1"/>
    </source>
</evidence>
<feature type="transmembrane region" description="Helical" evidence="7">
    <location>
        <begin position="169"/>
        <end position="192"/>
    </location>
</feature>
<dbReference type="EMBL" id="SEOQ01000142">
    <property type="protein sequence ID" value="TFY69229.1"/>
    <property type="molecule type" value="Genomic_DNA"/>
</dbReference>
<dbReference type="OrthoDB" id="419616at2759"/>
<keyword evidence="5 7" id="KW-0472">Membrane</keyword>
<feature type="transmembrane region" description="Helical" evidence="7">
    <location>
        <begin position="472"/>
        <end position="490"/>
    </location>
</feature>
<comment type="subcellular location">
    <subcellularLocation>
        <location evidence="1">Membrane</location>
        <topology evidence="1">Multi-pass membrane protein</topology>
    </subcellularLocation>
</comment>
<feature type="transmembrane region" description="Helical" evidence="7">
    <location>
        <begin position="366"/>
        <end position="384"/>
    </location>
</feature>
<dbReference type="GO" id="GO:0022857">
    <property type="term" value="F:transmembrane transporter activity"/>
    <property type="evidence" value="ECO:0007669"/>
    <property type="project" value="InterPro"/>
</dbReference>
<feature type="transmembrane region" description="Helical" evidence="7">
    <location>
        <begin position="330"/>
        <end position="354"/>
    </location>
</feature>
<keyword evidence="3 7" id="KW-0812">Transmembrane</keyword>
<evidence type="ECO:0000256" key="4">
    <source>
        <dbReference type="ARBA" id="ARBA00022989"/>
    </source>
</evidence>
<feature type="compositionally biased region" description="Low complexity" evidence="6">
    <location>
        <begin position="16"/>
        <end position="33"/>
    </location>
</feature>
<evidence type="ECO:0000256" key="6">
    <source>
        <dbReference type="SAM" id="MobiDB-lite"/>
    </source>
</evidence>
<dbReference type="GO" id="GO:0016020">
    <property type="term" value="C:membrane"/>
    <property type="evidence" value="ECO:0007669"/>
    <property type="project" value="UniProtKB-SubCell"/>
</dbReference>
<dbReference type="AlphaFoldDB" id="A0A4Y9Z771"/>
<organism evidence="9 10">
    <name type="scientific">Dentipellis fragilis</name>
    <dbReference type="NCBI Taxonomy" id="205917"/>
    <lineage>
        <taxon>Eukaryota</taxon>
        <taxon>Fungi</taxon>
        <taxon>Dikarya</taxon>
        <taxon>Basidiomycota</taxon>
        <taxon>Agaricomycotina</taxon>
        <taxon>Agaricomycetes</taxon>
        <taxon>Russulales</taxon>
        <taxon>Hericiaceae</taxon>
        <taxon>Dentipellis</taxon>
    </lineage>
</organism>
<dbReference type="PROSITE" id="PS50850">
    <property type="entry name" value="MFS"/>
    <property type="match status" value="1"/>
</dbReference>
<evidence type="ECO:0000259" key="8">
    <source>
        <dbReference type="PROSITE" id="PS50850"/>
    </source>
</evidence>
<comment type="caution">
    <text evidence="9">The sequence shown here is derived from an EMBL/GenBank/DDBJ whole genome shotgun (WGS) entry which is preliminary data.</text>
</comment>
<reference evidence="9 10" key="1">
    <citation type="submission" date="2019-02" db="EMBL/GenBank/DDBJ databases">
        <title>Genome sequencing of the rare red list fungi Dentipellis fragilis.</title>
        <authorList>
            <person name="Buettner E."/>
            <person name="Kellner H."/>
        </authorList>
    </citation>
    <scope>NUCLEOTIDE SEQUENCE [LARGE SCALE GENOMIC DNA]</scope>
    <source>
        <strain evidence="9 10">DSM 105465</strain>
    </source>
</reference>
<dbReference type="PANTHER" id="PTHR23504">
    <property type="entry name" value="MAJOR FACILITATOR SUPERFAMILY DOMAIN-CONTAINING PROTEIN 10"/>
    <property type="match status" value="1"/>
</dbReference>
<dbReference type="PANTHER" id="PTHR23504:SF15">
    <property type="entry name" value="MAJOR FACILITATOR SUPERFAMILY (MFS) PROFILE DOMAIN-CONTAINING PROTEIN"/>
    <property type="match status" value="1"/>
</dbReference>
<gene>
    <name evidence="9" type="ORF">EVG20_g3235</name>
</gene>
<feature type="transmembrane region" description="Helical" evidence="7">
    <location>
        <begin position="396"/>
        <end position="422"/>
    </location>
</feature>
<evidence type="ECO:0000256" key="1">
    <source>
        <dbReference type="ARBA" id="ARBA00004141"/>
    </source>
</evidence>
<dbReference type="Gene3D" id="1.20.1250.20">
    <property type="entry name" value="MFS general substrate transporter like domains"/>
    <property type="match status" value="1"/>
</dbReference>
<keyword evidence="2" id="KW-0813">Transport</keyword>
<sequence length="498" mass="53915">MSTPERSERPDEETPLLRSPSRSSSTQSARTQTPLPKLQLSLLVFLQMAEPMTSQCIYPFVNQLIRDLGITHGDEEKVGYYAGLIEALFFLTEAVTVLQWSRLSDHVGRKPIVIVGMSGIMISMVLFGLSRSYTMLIVSRCICGALNGNVGVMKSLLAEITDDTNISRAIPVMTVAWAVGSTIGPLIGGLLARPAERFPKLFNRPFWTIYPYFLPCAAVAGYVLLLMIAVVLFMKEPIHQDPPVSEADVAQNVPAAELAEGATIEHDESVFPLHVPETKNDHPLPLREVLTGRVILAISNYATLGLLDVALLALIPLFMSTPIKLGGLGLTPATIGLCLGAFGLSNGFLQMLVFSRIMEAWGPKRLFVVSLASFIPIWAFFPLTNALARAHGLSNGVWMAIGTQILLMVIMDMAYGAIYVFLISSAPNKRSLGATNGLAQTVISLQRAVGPVLSTSLFAFTLEINILGGQGVYVALIALSGLALSVALRLPRKPWKND</sequence>
<feature type="region of interest" description="Disordered" evidence="6">
    <location>
        <begin position="1"/>
        <end position="33"/>
    </location>
</feature>
<protein>
    <recommendedName>
        <fullName evidence="8">Major facilitator superfamily (MFS) profile domain-containing protein</fullName>
    </recommendedName>
</protein>
<name>A0A4Y9Z771_9AGAM</name>
<evidence type="ECO:0000256" key="3">
    <source>
        <dbReference type="ARBA" id="ARBA00022692"/>
    </source>
</evidence>
<dbReference type="SUPFAM" id="SSF103473">
    <property type="entry name" value="MFS general substrate transporter"/>
    <property type="match status" value="1"/>
</dbReference>
<feature type="domain" description="Major facilitator superfamily (MFS) profile" evidence="8">
    <location>
        <begin position="39"/>
        <end position="493"/>
    </location>
</feature>
<dbReference type="Proteomes" id="UP000298327">
    <property type="component" value="Unassembled WGS sequence"/>
</dbReference>
<evidence type="ECO:0000256" key="2">
    <source>
        <dbReference type="ARBA" id="ARBA00022448"/>
    </source>
</evidence>
<keyword evidence="10" id="KW-1185">Reference proteome</keyword>
<feature type="transmembrane region" description="Helical" evidence="7">
    <location>
        <begin position="80"/>
        <end position="100"/>
    </location>
</feature>
<dbReference type="InterPro" id="IPR011701">
    <property type="entry name" value="MFS"/>
</dbReference>
<evidence type="ECO:0000256" key="7">
    <source>
        <dbReference type="SAM" id="Phobius"/>
    </source>
</evidence>
<proteinExistence type="predicted"/>
<dbReference type="InterPro" id="IPR036259">
    <property type="entry name" value="MFS_trans_sf"/>
</dbReference>
<dbReference type="InterPro" id="IPR020846">
    <property type="entry name" value="MFS_dom"/>
</dbReference>
<dbReference type="Pfam" id="PF07690">
    <property type="entry name" value="MFS_1"/>
    <property type="match status" value="1"/>
</dbReference>
<keyword evidence="4 7" id="KW-1133">Transmembrane helix</keyword>
<dbReference type="CDD" id="cd17330">
    <property type="entry name" value="MFS_SLC46_TetA_like"/>
    <property type="match status" value="1"/>
</dbReference>
<feature type="transmembrane region" description="Helical" evidence="7">
    <location>
        <begin position="212"/>
        <end position="233"/>
    </location>
</feature>
<feature type="transmembrane region" description="Helical" evidence="7">
    <location>
        <begin position="294"/>
        <end position="318"/>
    </location>
</feature>
<evidence type="ECO:0000313" key="10">
    <source>
        <dbReference type="Proteomes" id="UP000298327"/>
    </source>
</evidence>
<accession>A0A4Y9Z771</accession>
<feature type="transmembrane region" description="Helical" evidence="7">
    <location>
        <begin position="112"/>
        <end position="129"/>
    </location>
</feature>
<evidence type="ECO:0000256" key="5">
    <source>
        <dbReference type="ARBA" id="ARBA00023136"/>
    </source>
</evidence>